<evidence type="ECO:0000313" key="7">
    <source>
        <dbReference type="EMBL" id="MDR6300720.1"/>
    </source>
</evidence>
<evidence type="ECO:0000259" key="6">
    <source>
        <dbReference type="Pfam" id="PF00924"/>
    </source>
</evidence>
<dbReference type="SUPFAM" id="SSF50182">
    <property type="entry name" value="Sm-like ribonucleoproteins"/>
    <property type="match status" value="1"/>
</dbReference>
<dbReference type="PANTHER" id="PTHR30221:SF8">
    <property type="entry name" value="SMALL-CONDUCTANCE MECHANOSENSITIVE CHANNEL"/>
    <property type="match status" value="1"/>
</dbReference>
<accession>A0ABU1K525</accession>
<evidence type="ECO:0000256" key="2">
    <source>
        <dbReference type="ARBA" id="ARBA00022692"/>
    </source>
</evidence>
<organism evidence="7 8">
    <name type="scientific">Mesonia maritima</name>
    <dbReference type="NCBI Taxonomy" id="1793873"/>
    <lineage>
        <taxon>Bacteria</taxon>
        <taxon>Pseudomonadati</taxon>
        <taxon>Bacteroidota</taxon>
        <taxon>Flavobacteriia</taxon>
        <taxon>Flavobacteriales</taxon>
        <taxon>Flavobacteriaceae</taxon>
        <taxon>Mesonia</taxon>
    </lineage>
</organism>
<dbReference type="PANTHER" id="PTHR30221">
    <property type="entry name" value="SMALL-CONDUCTANCE MECHANOSENSITIVE CHANNEL"/>
    <property type="match status" value="1"/>
</dbReference>
<dbReference type="Pfam" id="PF00924">
    <property type="entry name" value="MS_channel_2nd"/>
    <property type="match status" value="1"/>
</dbReference>
<evidence type="ECO:0000256" key="4">
    <source>
        <dbReference type="ARBA" id="ARBA00023136"/>
    </source>
</evidence>
<evidence type="ECO:0000256" key="5">
    <source>
        <dbReference type="SAM" id="Phobius"/>
    </source>
</evidence>
<dbReference type="RefSeq" id="WP_309727621.1">
    <property type="nucleotide sequence ID" value="NZ_JAVDQA010000003.1"/>
</dbReference>
<comment type="subcellular location">
    <subcellularLocation>
        <location evidence="1">Membrane</location>
    </subcellularLocation>
</comment>
<proteinExistence type="predicted"/>
<evidence type="ECO:0000313" key="8">
    <source>
        <dbReference type="Proteomes" id="UP001257659"/>
    </source>
</evidence>
<gene>
    <name evidence="7" type="ORF">GGR31_001363</name>
</gene>
<dbReference type="Gene3D" id="1.10.287.1260">
    <property type="match status" value="1"/>
</dbReference>
<dbReference type="InterPro" id="IPR006685">
    <property type="entry name" value="MscS_channel_2nd"/>
</dbReference>
<dbReference type="EMBL" id="JAVDQA010000003">
    <property type="protein sequence ID" value="MDR6300720.1"/>
    <property type="molecule type" value="Genomic_DNA"/>
</dbReference>
<dbReference type="InterPro" id="IPR023408">
    <property type="entry name" value="MscS_beta-dom_sf"/>
</dbReference>
<feature type="domain" description="Mechanosensitive ion channel MscS" evidence="6">
    <location>
        <begin position="98"/>
        <end position="163"/>
    </location>
</feature>
<name>A0ABU1K525_9FLAO</name>
<feature type="transmembrane region" description="Helical" evidence="5">
    <location>
        <begin position="50"/>
        <end position="72"/>
    </location>
</feature>
<evidence type="ECO:0000256" key="3">
    <source>
        <dbReference type="ARBA" id="ARBA00022989"/>
    </source>
</evidence>
<sequence>MEELFYPHVSEIKYTVAVIIILLILRFSLKTTANRVGKRQDINLARIKLMFRYINFLVVFIAIFLLLLVWGVEVTQLSLVFSSVFAVVGVALFAVWSILSNITSGVILFFSFPYKIGDQIKIHDKEAPIEAIIEDIKAFQLHLRTLEGELITYPNSLLLQKPVTLIKKDAFADEGKDAL</sequence>
<protein>
    <submittedName>
        <fullName evidence="7">Small-conductance mechanosensitive channel</fullName>
    </submittedName>
</protein>
<feature type="transmembrane region" description="Helical" evidence="5">
    <location>
        <begin position="12"/>
        <end position="29"/>
    </location>
</feature>
<dbReference type="InterPro" id="IPR010920">
    <property type="entry name" value="LSM_dom_sf"/>
</dbReference>
<dbReference type="Gene3D" id="2.30.30.60">
    <property type="match status" value="1"/>
</dbReference>
<dbReference type="Proteomes" id="UP001257659">
    <property type="component" value="Unassembled WGS sequence"/>
</dbReference>
<feature type="transmembrane region" description="Helical" evidence="5">
    <location>
        <begin position="84"/>
        <end position="112"/>
    </location>
</feature>
<keyword evidence="3 5" id="KW-1133">Transmembrane helix</keyword>
<keyword evidence="2 5" id="KW-0812">Transmembrane</keyword>
<dbReference type="InterPro" id="IPR045275">
    <property type="entry name" value="MscS_archaea/bacteria_type"/>
</dbReference>
<reference evidence="7 8" key="1">
    <citation type="submission" date="2023-07" db="EMBL/GenBank/DDBJ databases">
        <title>Genomic Encyclopedia of Type Strains, Phase IV (KMG-IV): sequencing the most valuable type-strain genomes for metagenomic binning, comparative biology and taxonomic classification.</title>
        <authorList>
            <person name="Goeker M."/>
        </authorList>
    </citation>
    <scope>NUCLEOTIDE SEQUENCE [LARGE SCALE GENOMIC DNA]</scope>
    <source>
        <strain evidence="7 8">DSM 102814</strain>
    </source>
</reference>
<keyword evidence="4 5" id="KW-0472">Membrane</keyword>
<evidence type="ECO:0000256" key="1">
    <source>
        <dbReference type="ARBA" id="ARBA00004370"/>
    </source>
</evidence>
<comment type="caution">
    <text evidence="7">The sequence shown here is derived from an EMBL/GenBank/DDBJ whole genome shotgun (WGS) entry which is preliminary data.</text>
</comment>
<keyword evidence="8" id="KW-1185">Reference proteome</keyword>